<dbReference type="InterPro" id="IPR004185">
    <property type="entry name" value="Glyco_hydro_13_lg-like_dom"/>
</dbReference>
<name>A0ABY8UXZ9_9BACI</name>
<dbReference type="PANTHER" id="PTHR10357:SF210">
    <property type="entry name" value="MALTODEXTRIN GLUCOSIDASE"/>
    <property type="match status" value="1"/>
</dbReference>
<dbReference type="CDD" id="cd11338">
    <property type="entry name" value="AmyAc_CMD"/>
    <property type="match status" value="1"/>
</dbReference>
<dbReference type="SUPFAM" id="SSF51445">
    <property type="entry name" value="(Trans)glycosidases"/>
    <property type="match status" value="1"/>
</dbReference>
<keyword evidence="5" id="KW-1185">Reference proteome</keyword>
<dbReference type="Proteomes" id="UP001236652">
    <property type="component" value="Chromosome"/>
</dbReference>
<dbReference type="InterPro" id="IPR045857">
    <property type="entry name" value="O16G_dom_2"/>
</dbReference>
<feature type="domain" description="Glycosyl hydrolase family 13 catalytic" evidence="3">
    <location>
        <begin position="143"/>
        <end position="539"/>
    </location>
</feature>
<dbReference type="InterPro" id="IPR006047">
    <property type="entry name" value="GH13_cat_dom"/>
</dbReference>
<dbReference type="PANTHER" id="PTHR10357">
    <property type="entry name" value="ALPHA-AMYLASE FAMILY MEMBER"/>
    <property type="match status" value="1"/>
</dbReference>
<dbReference type="SUPFAM" id="SSF81296">
    <property type="entry name" value="E set domains"/>
    <property type="match status" value="1"/>
</dbReference>
<dbReference type="Pfam" id="PF00128">
    <property type="entry name" value="Alpha-amylase"/>
    <property type="match status" value="1"/>
</dbReference>
<keyword evidence="1 4" id="KW-0378">Hydrolase</keyword>
<dbReference type="InterPro" id="IPR013783">
    <property type="entry name" value="Ig-like_fold"/>
</dbReference>
<keyword evidence="2" id="KW-0326">Glycosidase</keyword>
<dbReference type="InterPro" id="IPR013780">
    <property type="entry name" value="Glyco_hydro_b"/>
</dbReference>
<evidence type="ECO:0000313" key="5">
    <source>
        <dbReference type="Proteomes" id="UP001236652"/>
    </source>
</evidence>
<dbReference type="InterPro" id="IPR017853">
    <property type="entry name" value="GH"/>
</dbReference>
<evidence type="ECO:0000256" key="1">
    <source>
        <dbReference type="ARBA" id="ARBA00022801"/>
    </source>
</evidence>
<dbReference type="RefSeq" id="WP_231419469.1">
    <property type="nucleotide sequence ID" value="NZ_CP126446.1"/>
</dbReference>
<dbReference type="Gene3D" id="2.60.40.10">
    <property type="entry name" value="Immunoglobulins"/>
    <property type="match status" value="1"/>
</dbReference>
<dbReference type="Gene3D" id="3.90.400.10">
    <property type="entry name" value="Oligo-1,6-glucosidase, Domain 2"/>
    <property type="match status" value="1"/>
</dbReference>
<dbReference type="Gene3D" id="2.60.40.1180">
    <property type="entry name" value="Golgi alpha-mannosidase II"/>
    <property type="match status" value="1"/>
</dbReference>
<dbReference type="Gene3D" id="3.20.20.80">
    <property type="entry name" value="Glycosidases"/>
    <property type="match status" value="1"/>
</dbReference>
<protein>
    <submittedName>
        <fullName evidence="4">Glycoside hydrolase family 13 protein</fullName>
    </submittedName>
</protein>
<evidence type="ECO:0000259" key="3">
    <source>
        <dbReference type="SMART" id="SM00642"/>
    </source>
</evidence>
<dbReference type="InterPro" id="IPR014756">
    <property type="entry name" value="Ig_E-set"/>
</dbReference>
<organism evidence="4 5">
    <name type="scientific">Pontibacillus chungwhensis</name>
    <dbReference type="NCBI Taxonomy" id="265426"/>
    <lineage>
        <taxon>Bacteria</taxon>
        <taxon>Bacillati</taxon>
        <taxon>Bacillota</taxon>
        <taxon>Bacilli</taxon>
        <taxon>Bacillales</taxon>
        <taxon>Bacillaceae</taxon>
        <taxon>Pontibacillus</taxon>
    </lineage>
</organism>
<gene>
    <name evidence="4" type="ORF">QNI29_20555</name>
</gene>
<evidence type="ECO:0000256" key="2">
    <source>
        <dbReference type="ARBA" id="ARBA00023295"/>
    </source>
</evidence>
<dbReference type="GO" id="GO:0016787">
    <property type="term" value="F:hydrolase activity"/>
    <property type="evidence" value="ECO:0007669"/>
    <property type="project" value="UniProtKB-KW"/>
</dbReference>
<reference evidence="4 5" key="1">
    <citation type="submission" date="2023-05" db="EMBL/GenBank/DDBJ databases">
        <title>Comparative genomics reveals the evidence of polycyclic aromatic hydrocarbons degradation in moderately halophilic genus Pontibacillus.</title>
        <authorList>
            <person name="Yang H."/>
            <person name="Qian Z."/>
        </authorList>
    </citation>
    <scope>NUCLEOTIDE SEQUENCE [LARGE SCALE GENOMIC DNA]</scope>
    <source>
        <strain evidence="5">HN14</strain>
    </source>
</reference>
<proteinExistence type="predicted"/>
<dbReference type="CDD" id="cd02857">
    <property type="entry name" value="E_set_CDase_PDE_N"/>
    <property type="match status" value="1"/>
</dbReference>
<dbReference type="EMBL" id="CP126446">
    <property type="protein sequence ID" value="WIF98083.1"/>
    <property type="molecule type" value="Genomic_DNA"/>
</dbReference>
<sequence>MKHLDIFHNSFDSSYRDPFGAAPKSSQVKLSIDVHHRQHVTRVHLHYIFDKTNEEHIKEMDLYTEEHQYSGYEVMITMPEEPQLVWYFFEIETEDRSLYYGCKNPEESGEGKVYDVDPLSWQITVYDPAYHTPHWWKNATMYQIFPDRFHASGGVDLKKAPKTSLVHAHWSNDPFYIRNERGEVVRWDFFGGNLQGIIEKLDYIQSLGVTVIYLNPIFEAESNHRYDTGDYHKVDPLLGTKEDFEELITQAKSRGIEIMLDGVFSHTGSNSIYFNQKGTYNSVGAYQSKESPYFSWYTFHQYPDEYDAWWGVGTLPTVNKEDESYQQFLVHDENSVIKNWQRSGMNHWRLDVADELTDDLIRMIYKELKNHEPDSVLLGEVWEDASNKTAYGKRRDYFLGGVLDSVMNYPLRALMLDFIRGDIDAFTLHTRLVTLREHYPKEYFYAVMNMLSSHDVERIKTLLDEALPTHSKDERESIVSEQLKALSLWMYTFPGIPSLYYGDEAGVTGGEDPDNRKPYPWGKEDQTLLNWYKMLGSMRQEHQALRTGSWISHAADSDVYTFVRSIENGVDEFGAEVADEQMMFVFNRNVRETKDITLKAQKGRWQNIIEKSVYKTQDGTLSFVLSPSECMLLRRLH</sequence>
<dbReference type="SMART" id="SM00642">
    <property type="entry name" value="Aamy"/>
    <property type="match status" value="1"/>
</dbReference>
<accession>A0ABY8UXZ9</accession>
<evidence type="ECO:0000313" key="4">
    <source>
        <dbReference type="EMBL" id="WIF98083.1"/>
    </source>
</evidence>